<dbReference type="EMBL" id="JQCA01000032">
    <property type="protein sequence ID" value="KRO04504.1"/>
    <property type="molecule type" value="Genomic_DNA"/>
</dbReference>
<evidence type="ECO:0000259" key="2">
    <source>
        <dbReference type="Pfam" id="PF03703"/>
    </source>
</evidence>
<dbReference type="InterPro" id="IPR014529">
    <property type="entry name" value="UCP026631"/>
</dbReference>
<dbReference type="OrthoDB" id="2195155at2"/>
<dbReference type="InterPro" id="IPR005182">
    <property type="entry name" value="YdbS-like_PH"/>
</dbReference>
<gene>
    <name evidence="3" type="ORF">IV54_GL001291</name>
</gene>
<organism evidence="3 4">
    <name type="scientific">Levilactobacillus paucivorans</name>
    <dbReference type="NCBI Taxonomy" id="616990"/>
    <lineage>
        <taxon>Bacteria</taxon>
        <taxon>Bacillati</taxon>
        <taxon>Bacillota</taxon>
        <taxon>Bacilli</taxon>
        <taxon>Lactobacillales</taxon>
        <taxon>Lactobacillaceae</taxon>
        <taxon>Levilactobacillus</taxon>
    </lineage>
</organism>
<dbReference type="PANTHER" id="PTHR34473:SF2">
    <property type="entry name" value="UPF0699 TRANSMEMBRANE PROTEIN YDBT"/>
    <property type="match status" value="1"/>
</dbReference>
<comment type="caution">
    <text evidence="3">The sequence shown here is derived from an EMBL/GenBank/DDBJ whole genome shotgun (WGS) entry which is preliminary data.</text>
</comment>
<keyword evidence="1" id="KW-1133">Transmembrane helix</keyword>
<feature type="domain" description="YdbS-like PH" evidence="2">
    <location>
        <begin position="58"/>
        <end position="127"/>
    </location>
</feature>
<dbReference type="PATRIC" id="fig|616990.3.peg.1382"/>
<evidence type="ECO:0000256" key="1">
    <source>
        <dbReference type="SAM" id="Phobius"/>
    </source>
</evidence>
<keyword evidence="4" id="KW-1185">Reference proteome</keyword>
<keyword evidence="1" id="KW-0472">Membrane</keyword>
<dbReference type="Proteomes" id="UP000051906">
    <property type="component" value="Unassembled WGS sequence"/>
</dbReference>
<name>A0A0R2LSB9_9LACO</name>
<keyword evidence="1" id="KW-0812">Transmembrane</keyword>
<feature type="domain" description="YdbS-like PH" evidence="2">
    <location>
        <begin position="241"/>
        <end position="316"/>
    </location>
</feature>
<feature type="domain" description="YdbS-like PH" evidence="2">
    <location>
        <begin position="404"/>
        <end position="473"/>
    </location>
</feature>
<protein>
    <recommendedName>
        <fullName evidence="2">YdbS-like PH domain-containing protein</fullName>
    </recommendedName>
</protein>
<evidence type="ECO:0000313" key="3">
    <source>
        <dbReference type="EMBL" id="KRO04504.1"/>
    </source>
</evidence>
<feature type="transmembrane region" description="Helical" evidence="1">
    <location>
        <begin position="375"/>
        <end position="392"/>
    </location>
</feature>
<dbReference type="Pfam" id="PF03703">
    <property type="entry name" value="bPH_2"/>
    <property type="match status" value="3"/>
</dbReference>
<dbReference type="PIRSF" id="PIRSF026631">
    <property type="entry name" value="UCP026631"/>
    <property type="match status" value="1"/>
</dbReference>
<dbReference type="AlphaFoldDB" id="A0A0R2LSB9"/>
<dbReference type="PANTHER" id="PTHR34473">
    <property type="entry name" value="UPF0699 TRANSMEMBRANE PROTEIN YDBS"/>
    <property type="match status" value="1"/>
</dbReference>
<sequence length="478" mass="53984">MTKTKRTHPLGLLDHLAKSVKNWWPLLIIILAQSQSWWGKLLIPAAILIFVIWPLISWWSISYRVTPTALEFHSGILVRHHEHIPYARIQTVQRKQWFYLAPFHLEEVSVETASHEDGKPEVRLAAVTPDVAALIEHYRQAANTVPTDSSTANSAEPVIAPAVQATYALTTRPRWQFVLTSTGFIPILLVALGIYGKLPHNLIERLGSDLAHLSGLFLIIGGLAIAVAAWLFTVVMLLIRYFHFRATRIGDQIQVAKGLFQRNTITVPLQRIQAVRFKQNVFRQWIGIQTAQLLLASRAAAEDNNDDLVLLPAVTLPQSYTALRPFVDWTPATSPDLSALSVTNGRRWLLVRNALLIAVVPVAIATWFWPTWNALFDLVLVIAFGQGLFAANNTGGSLVGHKLLVLRTGHWWTRETYLVPLAKIQSVRLRQSIWMKRTHLMHLTVNVRHGNRNQAIALRYLTANQAESIYDWYRTNAI</sequence>
<reference evidence="3 4" key="1">
    <citation type="journal article" date="2015" name="Genome Announc.">
        <title>Expanding the biotechnology potential of lactobacilli through comparative genomics of 213 strains and associated genera.</title>
        <authorList>
            <person name="Sun Z."/>
            <person name="Harris H.M."/>
            <person name="McCann A."/>
            <person name="Guo C."/>
            <person name="Argimon S."/>
            <person name="Zhang W."/>
            <person name="Yang X."/>
            <person name="Jeffery I.B."/>
            <person name="Cooney J.C."/>
            <person name="Kagawa T.F."/>
            <person name="Liu W."/>
            <person name="Song Y."/>
            <person name="Salvetti E."/>
            <person name="Wrobel A."/>
            <person name="Rasinkangas P."/>
            <person name="Parkhill J."/>
            <person name="Rea M.C."/>
            <person name="O'Sullivan O."/>
            <person name="Ritari J."/>
            <person name="Douillard F.P."/>
            <person name="Paul Ross R."/>
            <person name="Yang R."/>
            <person name="Briner A.E."/>
            <person name="Felis G.E."/>
            <person name="de Vos W.M."/>
            <person name="Barrangou R."/>
            <person name="Klaenhammer T.R."/>
            <person name="Caufield P.W."/>
            <person name="Cui Y."/>
            <person name="Zhang H."/>
            <person name="O'Toole P.W."/>
        </authorList>
    </citation>
    <scope>NUCLEOTIDE SEQUENCE [LARGE SCALE GENOMIC DNA]</scope>
    <source>
        <strain evidence="3 4">DSM 22467</strain>
    </source>
</reference>
<feature type="transmembrane region" description="Helical" evidence="1">
    <location>
        <begin position="349"/>
        <end position="369"/>
    </location>
</feature>
<accession>A0A0R2LSB9</accession>
<feature type="transmembrane region" description="Helical" evidence="1">
    <location>
        <begin position="41"/>
        <end position="61"/>
    </location>
</feature>
<feature type="transmembrane region" description="Helical" evidence="1">
    <location>
        <begin position="177"/>
        <end position="196"/>
    </location>
</feature>
<proteinExistence type="predicted"/>
<feature type="transmembrane region" description="Helical" evidence="1">
    <location>
        <begin position="216"/>
        <end position="239"/>
    </location>
</feature>
<dbReference type="RefSeq" id="WP_057877876.1">
    <property type="nucleotide sequence ID" value="NZ_JQCA01000032.1"/>
</dbReference>
<evidence type="ECO:0000313" key="4">
    <source>
        <dbReference type="Proteomes" id="UP000051906"/>
    </source>
</evidence>
<dbReference type="STRING" id="616990.IV54_GL001291"/>